<feature type="compositionally biased region" description="Basic and acidic residues" evidence="1">
    <location>
        <begin position="1"/>
        <end position="15"/>
    </location>
</feature>
<accession>A0ABR2ZP74</accession>
<feature type="compositionally biased region" description="Basic residues" evidence="1">
    <location>
        <begin position="68"/>
        <end position="83"/>
    </location>
</feature>
<comment type="caution">
    <text evidence="2">The sequence shown here is derived from an EMBL/GenBank/DDBJ whole genome shotgun (WGS) entry which is preliminary data.</text>
</comment>
<feature type="region of interest" description="Disordered" evidence="1">
    <location>
        <begin position="1"/>
        <end position="83"/>
    </location>
</feature>
<keyword evidence="3" id="KW-1185">Reference proteome</keyword>
<evidence type="ECO:0000256" key="1">
    <source>
        <dbReference type="SAM" id="MobiDB-lite"/>
    </source>
</evidence>
<evidence type="ECO:0000313" key="2">
    <source>
        <dbReference type="EMBL" id="KAL0063203.1"/>
    </source>
</evidence>
<organism evidence="2 3">
    <name type="scientific">Marasmius tenuissimus</name>
    <dbReference type="NCBI Taxonomy" id="585030"/>
    <lineage>
        <taxon>Eukaryota</taxon>
        <taxon>Fungi</taxon>
        <taxon>Dikarya</taxon>
        <taxon>Basidiomycota</taxon>
        <taxon>Agaricomycotina</taxon>
        <taxon>Agaricomycetes</taxon>
        <taxon>Agaricomycetidae</taxon>
        <taxon>Agaricales</taxon>
        <taxon>Marasmiineae</taxon>
        <taxon>Marasmiaceae</taxon>
        <taxon>Marasmius</taxon>
    </lineage>
</organism>
<name>A0ABR2ZP74_9AGAR</name>
<sequence>MNSRRDRASRNETRPSRPQPQPSRRQNGAGTGPLPPSPPRSSSPPRPPTPDAVKQKRKECEEALKDARKTKKPKLIKVNQPKKKKRITLMKEGCKYYKRCIDAYLPLYTIVLEGVKWEQKENWSVLAAGLPDTGVLPPGCEDRDQDPEGDRDAEVDDDEAQVDGHQDERGQDGDPEQDPQDPQDPQDGQDGQDGQEPEPSWPADKPDEDDESTAFHKHCIEAWQKLKKKCPAYVEYIDWCAEKGEVKFLTDLMASLTKTANQVLYDDNNTLKTDMRDLLNPNVYTGLNTLQTFSSKGSKADRGIGNDGTLEVMVNWEDIRDYLKGDDATKQEILDQYRVEPVKPLNASGFPALLYDVLLVEDPESEEFETGYLLSPFLIRCAADVLTSGNAASQNKHVDVARSMDMRVVTAEFMAYLATRVRFALSASSNTNKDDEDFSFSDFYYNVLAVYRRLKPEQQQEIVQFWNKGVFGNAKGRVEKSLCRTKPQAGSNLERFFALRDAEDASAAAKAAEAAAAASSGATPTPAA</sequence>
<proteinExistence type="predicted"/>
<dbReference type="EMBL" id="JBBXMP010000086">
    <property type="protein sequence ID" value="KAL0063203.1"/>
    <property type="molecule type" value="Genomic_DNA"/>
</dbReference>
<feature type="compositionally biased region" description="Basic and acidic residues" evidence="1">
    <location>
        <begin position="162"/>
        <end position="172"/>
    </location>
</feature>
<gene>
    <name evidence="2" type="ORF">AAF712_009901</name>
</gene>
<evidence type="ECO:0000313" key="3">
    <source>
        <dbReference type="Proteomes" id="UP001437256"/>
    </source>
</evidence>
<feature type="compositionally biased region" description="Low complexity" evidence="1">
    <location>
        <begin position="183"/>
        <end position="198"/>
    </location>
</feature>
<dbReference type="Pfam" id="PF20414">
    <property type="entry name" value="DUF6698"/>
    <property type="match status" value="1"/>
</dbReference>
<feature type="compositionally biased region" description="Pro residues" evidence="1">
    <location>
        <begin position="33"/>
        <end position="50"/>
    </location>
</feature>
<reference evidence="2 3" key="1">
    <citation type="submission" date="2024-05" db="EMBL/GenBank/DDBJ databases">
        <title>A draft genome resource for the thread blight pathogen Marasmius tenuissimus strain MS-2.</title>
        <authorList>
            <person name="Yulfo-Soto G.E."/>
            <person name="Baruah I.K."/>
            <person name="Amoako-Attah I."/>
            <person name="Bukari Y."/>
            <person name="Meinhardt L.W."/>
            <person name="Bailey B.A."/>
            <person name="Cohen S.P."/>
        </authorList>
    </citation>
    <scope>NUCLEOTIDE SEQUENCE [LARGE SCALE GENOMIC DNA]</scope>
    <source>
        <strain evidence="2 3">MS-2</strain>
    </source>
</reference>
<feature type="compositionally biased region" description="Basic and acidic residues" evidence="1">
    <location>
        <begin position="140"/>
        <end position="152"/>
    </location>
</feature>
<feature type="compositionally biased region" description="Basic and acidic residues" evidence="1">
    <location>
        <begin position="58"/>
        <end position="67"/>
    </location>
</feature>
<dbReference type="Proteomes" id="UP001437256">
    <property type="component" value="Unassembled WGS sequence"/>
</dbReference>
<dbReference type="InterPro" id="IPR046521">
    <property type="entry name" value="DUF6698"/>
</dbReference>
<feature type="region of interest" description="Disordered" evidence="1">
    <location>
        <begin position="130"/>
        <end position="213"/>
    </location>
</feature>
<protein>
    <submittedName>
        <fullName evidence="2">Uncharacterized protein</fullName>
    </submittedName>
</protein>